<dbReference type="EMBL" id="JBGQPK010000001">
    <property type="protein sequence ID" value="MFL2028067.1"/>
    <property type="molecule type" value="Genomic_DNA"/>
</dbReference>
<feature type="transmembrane region" description="Helical" evidence="1">
    <location>
        <begin position="169"/>
        <end position="197"/>
    </location>
</feature>
<evidence type="ECO:0000256" key="1">
    <source>
        <dbReference type="SAM" id="Phobius"/>
    </source>
</evidence>
<feature type="transmembrane region" description="Helical" evidence="1">
    <location>
        <begin position="376"/>
        <end position="395"/>
    </location>
</feature>
<dbReference type="RefSeq" id="WP_407136640.1">
    <property type="nucleotide sequence ID" value="NZ_JBGQPK010000001.1"/>
</dbReference>
<name>A0ABW8U866_9LACO</name>
<feature type="transmembrane region" description="Helical" evidence="1">
    <location>
        <begin position="135"/>
        <end position="157"/>
    </location>
</feature>
<reference evidence="2 3" key="1">
    <citation type="submission" date="2024-08" db="EMBL/GenBank/DDBJ databases">
        <authorList>
            <person name="Arias E."/>
        </authorList>
    </citation>
    <scope>NUCLEOTIDE SEQUENCE [LARGE SCALE GENOMIC DNA]</scope>
    <source>
        <strain evidence="2 3">FAM 25317</strain>
    </source>
</reference>
<feature type="transmembrane region" description="Helical" evidence="1">
    <location>
        <begin position="350"/>
        <end position="370"/>
    </location>
</feature>
<protein>
    <submittedName>
        <fullName evidence="2">ABC transporter permease</fullName>
    </submittedName>
</protein>
<keyword evidence="1" id="KW-0472">Membrane</keyword>
<feature type="transmembrane region" description="Helical" evidence="1">
    <location>
        <begin position="55"/>
        <end position="75"/>
    </location>
</feature>
<dbReference type="Proteomes" id="UP001625389">
    <property type="component" value="Unassembled WGS sequence"/>
</dbReference>
<gene>
    <name evidence="2" type="ORF">ACEN34_00330</name>
</gene>
<evidence type="ECO:0000313" key="2">
    <source>
        <dbReference type="EMBL" id="MFL2028067.1"/>
    </source>
</evidence>
<feature type="transmembrane region" description="Helical" evidence="1">
    <location>
        <begin position="21"/>
        <end position="43"/>
    </location>
</feature>
<accession>A0ABW8U866</accession>
<dbReference type="PIRSF" id="PIRSF037259">
    <property type="entry name" value="EcsB_ABC"/>
    <property type="match status" value="1"/>
</dbReference>
<feature type="transmembrane region" description="Helical" evidence="1">
    <location>
        <begin position="285"/>
        <end position="306"/>
    </location>
</feature>
<feature type="transmembrane region" description="Helical" evidence="1">
    <location>
        <begin position="312"/>
        <end position="329"/>
    </location>
</feature>
<feature type="transmembrane region" description="Helical" evidence="1">
    <location>
        <begin position="103"/>
        <end position="123"/>
    </location>
</feature>
<proteinExistence type="predicted"/>
<keyword evidence="3" id="KW-1185">Reference proteome</keyword>
<comment type="caution">
    <text evidence="2">The sequence shown here is derived from an EMBL/GenBank/DDBJ whole genome shotgun (WGS) entry which is preliminary data.</text>
</comment>
<dbReference type="InterPro" id="IPR010288">
    <property type="entry name" value="EcsB_ABC"/>
</dbReference>
<dbReference type="Pfam" id="PF05975">
    <property type="entry name" value="EcsB"/>
    <property type="match status" value="1"/>
</dbReference>
<organism evidence="2 3">
    <name type="scientific">Loigolactobacillus zhaoyuanensis</name>
    <dbReference type="NCBI Taxonomy" id="2486017"/>
    <lineage>
        <taxon>Bacteria</taxon>
        <taxon>Bacillati</taxon>
        <taxon>Bacillota</taxon>
        <taxon>Bacilli</taxon>
        <taxon>Lactobacillales</taxon>
        <taxon>Lactobacillaceae</taxon>
        <taxon>Loigolactobacillus</taxon>
    </lineage>
</organism>
<sequence length="403" mass="46623">MKQLWQQRLRQHHKQMLKYSRYVFTEFFMIAIFIFVGAVAYSYSNLLDTIHAPLWWAKPGLLILFVALLSVGRLATLLQDADTLFLLPKERALLTYFLAARRYSLWLPSLFFVIMLGALLPFQAVATNLAPSGSLGLFVVLVALKDGQLWLQLVANYDDQPQRIRQWRVLFYLVAAIVIAASLWISPLVGIGLAVVAEFGLRLYLPRFLASAVLQWRTAVKNENSRMLQLYRLINLFTDVPQLSGKVHRRAYLDPVLRLFKGNHQRTFGYLYLHEFLRGTEYLGLYLRLLVIGAVILWFIPLWWIATLLGAIFLYLVGFQLLPFYQIFNENLLVHLYPVPLTNKIQSFQHLVQGLLMIQAVIFALVMLVSSSLSHWLIFVVIELVVVLLLTRVYFPRRLQPEK</sequence>
<evidence type="ECO:0000313" key="3">
    <source>
        <dbReference type="Proteomes" id="UP001625389"/>
    </source>
</evidence>
<keyword evidence="1" id="KW-0812">Transmembrane</keyword>
<keyword evidence="1" id="KW-1133">Transmembrane helix</keyword>